<keyword evidence="6" id="KW-0812">Transmembrane</keyword>
<dbReference type="SUPFAM" id="SSF51306">
    <property type="entry name" value="LexA/Signal peptidase"/>
    <property type="match status" value="2"/>
</dbReference>
<evidence type="ECO:0000313" key="8">
    <source>
        <dbReference type="EMBL" id="MBD0778749.1"/>
    </source>
</evidence>
<dbReference type="InterPro" id="IPR043739">
    <property type="entry name" value="DUF5684"/>
</dbReference>
<keyword evidence="5 6" id="KW-0378">Hydrolase</keyword>
<feature type="transmembrane region" description="Helical" evidence="6">
    <location>
        <begin position="554"/>
        <end position="571"/>
    </location>
</feature>
<dbReference type="CDD" id="cd06530">
    <property type="entry name" value="S26_SPase_I"/>
    <property type="match status" value="2"/>
</dbReference>
<feature type="transmembrane region" description="Helical" evidence="6">
    <location>
        <begin position="125"/>
        <end position="144"/>
    </location>
</feature>
<organism evidence="8 9">
    <name type="scientific">Maribacter aquimaris</name>
    <dbReference type="NCBI Taxonomy" id="2737171"/>
    <lineage>
        <taxon>Bacteria</taxon>
        <taxon>Pseudomonadati</taxon>
        <taxon>Bacteroidota</taxon>
        <taxon>Flavobacteriia</taxon>
        <taxon>Flavobacteriales</taxon>
        <taxon>Flavobacteriaceae</taxon>
        <taxon>Maribacter</taxon>
    </lineage>
</organism>
<feature type="domain" description="Peptidase S26" evidence="7">
    <location>
        <begin position="454"/>
        <end position="521"/>
    </location>
</feature>
<keyword evidence="6" id="KW-1133">Transmembrane helix</keyword>
<dbReference type="PANTHER" id="PTHR43390">
    <property type="entry name" value="SIGNAL PEPTIDASE I"/>
    <property type="match status" value="1"/>
</dbReference>
<dbReference type="InterPro" id="IPR000223">
    <property type="entry name" value="Pept_S26A_signal_pept_1"/>
</dbReference>
<feature type="transmembrane region" description="Helical" evidence="6">
    <location>
        <begin position="54"/>
        <end position="74"/>
    </location>
</feature>
<reference evidence="8" key="1">
    <citation type="submission" date="2020-05" db="EMBL/GenBank/DDBJ databases">
        <title>The draft genome sequence of Maribacter sp. ANRC-HE7.</title>
        <authorList>
            <person name="Mu L."/>
        </authorList>
    </citation>
    <scope>NUCLEOTIDE SEQUENCE</scope>
    <source>
        <strain evidence="8">ANRC-HE7</strain>
    </source>
</reference>
<gene>
    <name evidence="8" type="primary">lepB</name>
    <name evidence="8" type="ORF">HPE56_13180</name>
</gene>
<comment type="caution">
    <text evidence="8">The sequence shown here is derived from an EMBL/GenBank/DDBJ whole genome shotgun (WGS) entry which is preliminary data.</text>
</comment>
<dbReference type="Pfam" id="PF18936">
    <property type="entry name" value="DUF5684"/>
    <property type="match status" value="1"/>
</dbReference>
<dbReference type="EMBL" id="JABTCF010000008">
    <property type="protein sequence ID" value="MBD0778749.1"/>
    <property type="molecule type" value="Genomic_DNA"/>
</dbReference>
<dbReference type="GO" id="GO:0009003">
    <property type="term" value="F:signal peptidase activity"/>
    <property type="evidence" value="ECO:0007669"/>
    <property type="project" value="UniProtKB-EC"/>
</dbReference>
<comment type="subcellular location">
    <subcellularLocation>
        <location evidence="6">Membrane</location>
        <topology evidence="6">Single-pass type II membrane protein</topology>
    </subcellularLocation>
</comment>
<dbReference type="InterPro" id="IPR036286">
    <property type="entry name" value="LexA/Signal_pep-like_sf"/>
</dbReference>
<keyword evidence="6" id="KW-0645">Protease</keyword>
<comment type="similarity">
    <text evidence="2 6">Belongs to the peptidase S26 family.</text>
</comment>
<comment type="catalytic activity">
    <reaction evidence="1 6">
        <text>Cleavage of hydrophobic, N-terminal signal or leader sequences from secreted and periplasmic proteins.</text>
        <dbReference type="EC" id="3.4.21.89"/>
    </reaction>
</comment>
<evidence type="ECO:0000313" key="9">
    <source>
        <dbReference type="Proteomes" id="UP001166021"/>
    </source>
</evidence>
<comment type="caution">
    <text evidence="6">Lacks conserved residue(s) required for the propagation of feature annotation.</text>
</comment>
<evidence type="ECO:0000256" key="6">
    <source>
        <dbReference type="RuleBase" id="RU362042"/>
    </source>
</evidence>
<protein>
    <recommendedName>
        <fullName evidence="4 6">Signal peptidase I</fullName>
        <ecNumber evidence="3 6">3.4.21.89</ecNumber>
    </recommendedName>
</protein>
<dbReference type="PANTHER" id="PTHR43390:SF1">
    <property type="entry name" value="CHLOROPLAST PROCESSING PEPTIDASE"/>
    <property type="match status" value="1"/>
</dbReference>
<feature type="transmembrane region" description="Helical" evidence="6">
    <location>
        <begin position="86"/>
        <end position="104"/>
    </location>
</feature>
<keyword evidence="9" id="KW-1185">Reference proteome</keyword>
<dbReference type="InterPro" id="IPR019758">
    <property type="entry name" value="Pept_S26A_signal_pept_1_CS"/>
</dbReference>
<keyword evidence="6" id="KW-0472">Membrane</keyword>
<evidence type="ECO:0000256" key="3">
    <source>
        <dbReference type="ARBA" id="ARBA00013208"/>
    </source>
</evidence>
<proteinExistence type="inferred from homology"/>
<evidence type="ECO:0000256" key="1">
    <source>
        <dbReference type="ARBA" id="ARBA00000677"/>
    </source>
</evidence>
<dbReference type="InterPro" id="IPR019533">
    <property type="entry name" value="Peptidase_S26"/>
</dbReference>
<evidence type="ECO:0000256" key="5">
    <source>
        <dbReference type="ARBA" id="ARBA00022801"/>
    </source>
</evidence>
<dbReference type="EC" id="3.4.21.89" evidence="3 6"/>
<feature type="transmembrane region" description="Helical" evidence="6">
    <location>
        <begin position="6"/>
        <end position="25"/>
    </location>
</feature>
<accession>A0ABR7V1P3</accession>
<dbReference type="PRINTS" id="PR00727">
    <property type="entry name" value="LEADERPTASE"/>
</dbReference>
<evidence type="ECO:0000256" key="4">
    <source>
        <dbReference type="ARBA" id="ARBA00019232"/>
    </source>
</evidence>
<dbReference type="Proteomes" id="UP001166021">
    <property type="component" value="Unassembled WGS sequence"/>
</dbReference>
<evidence type="ECO:0000256" key="2">
    <source>
        <dbReference type="ARBA" id="ARBA00009370"/>
    </source>
</evidence>
<sequence length="580" mass="66930">MNGTHWIIFILIIQVIHFLGTWKLYVKAGRKAWEAAIPIYNGIVLMQIINRPKWWVILLFIPIINLLMFPVIWVETIRSFGRKSLMESWLVVLTLGFYIYYVNYTLDVTYIKDRSLHPTTALGEWVSSIVFAVVAATLVHTYFIQPYVIPTGSLEKTLRIGDFLFVSKFHYGARVPITTIAAPMVHDTIPGLGIRSYVADVDPKTYKNSILNKTHLPYMRLPGVTKIDRNDIVVFSWPADTVYRFFRKERGVKKPIDKKSNYVKRCVGIPGDSLAVIDGYVYINGKQTVLPDRAKPQYDYMAYAQKGVSSKLLKELGVTDFNRIYVTSQINQNQLNQITPYLLGSRRNESGNIDLITNHLGIPTSAIRKAGLSLKEQTDRQRLLTMTEDLAEKLKHNAAIDSVVKMITPKGEKGYNIFPQDNSYAWNNDNFGPIYLPEKGKTVDLDLKVLPLYKKIIKDYEGNTLSVNGNQISINGKATDSYTFKQDYYWMMGDNRDHSEDSRTWGYVPEDHIVGTPIFIWMSIDNFRDGWRNWSIRWDRVFTTVNGSGEPISYFKYFILALVGWFVFDFFRKRRKKTQD</sequence>
<dbReference type="NCBIfam" id="TIGR02227">
    <property type="entry name" value="sigpep_I_bact"/>
    <property type="match status" value="1"/>
</dbReference>
<dbReference type="RefSeq" id="WP_188244221.1">
    <property type="nucleotide sequence ID" value="NZ_JABTCF010000008.1"/>
</dbReference>
<name>A0ABR7V1P3_9FLAO</name>
<dbReference type="Gene3D" id="2.10.109.10">
    <property type="entry name" value="Umud Fragment, subunit A"/>
    <property type="match status" value="2"/>
</dbReference>
<dbReference type="PROSITE" id="PS00761">
    <property type="entry name" value="SPASE_I_3"/>
    <property type="match status" value="1"/>
</dbReference>
<evidence type="ECO:0000259" key="7">
    <source>
        <dbReference type="Pfam" id="PF10502"/>
    </source>
</evidence>
<dbReference type="Pfam" id="PF10502">
    <property type="entry name" value="Peptidase_S26"/>
    <property type="match status" value="2"/>
</dbReference>
<feature type="domain" description="Peptidase S26" evidence="7">
    <location>
        <begin position="123"/>
        <end position="300"/>
    </location>
</feature>